<dbReference type="EMBL" id="CAJVPW010018225">
    <property type="protein sequence ID" value="CAG8680596.1"/>
    <property type="molecule type" value="Genomic_DNA"/>
</dbReference>
<gene>
    <name evidence="1" type="ORF">SPELUC_LOCUS10134</name>
</gene>
<comment type="caution">
    <text evidence="1">The sequence shown here is derived from an EMBL/GenBank/DDBJ whole genome shotgun (WGS) entry which is preliminary data.</text>
</comment>
<protein>
    <submittedName>
        <fullName evidence="1">5611_t:CDS:1</fullName>
    </submittedName>
</protein>
<proteinExistence type="predicted"/>
<dbReference type="Proteomes" id="UP000789366">
    <property type="component" value="Unassembled WGS sequence"/>
</dbReference>
<sequence>MACKIFSRLFSLLLILLITITILDAADPTTTQSVKNQSSKNVVPPTRSSTSQIRSTLSTATQSLPPSPTPTQQYNHDFNSLPGNPDPEQIKIITATTIKHYGTNKSAKPTGIAITHAENGAANKRAKFGVVLGMAFVGVIVLLL</sequence>
<organism evidence="1 2">
    <name type="scientific">Cetraspora pellucida</name>
    <dbReference type="NCBI Taxonomy" id="1433469"/>
    <lineage>
        <taxon>Eukaryota</taxon>
        <taxon>Fungi</taxon>
        <taxon>Fungi incertae sedis</taxon>
        <taxon>Mucoromycota</taxon>
        <taxon>Glomeromycotina</taxon>
        <taxon>Glomeromycetes</taxon>
        <taxon>Diversisporales</taxon>
        <taxon>Gigasporaceae</taxon>
        <taxon>Cetraspora</taxon>
    </lineage>
</organism>
<accession>A0ACA9NW79</accession>
<evidence type="ECO:0000313" key="1">
    <source>
        <dbReference type="EMBL" id="CAG8680596.1"/>
    </source>
</evidence>
<keyword evidence="2" id="KW-1185">Reference proteome</keyword>
<evidence type="ECO:0000313" key="2">
    <source>
        <dbReference type="Proteomes" id="UP000789366"/>
    </source>
</evidence>
<name>A0ACA9NW79_9GLOM</name>
<reference evidence="1" key="1">
    <citation type="submission" date="2021-06" db="EMBL/GenBank/DDBJ databases">
        <authorList>
            <person name="Kallberg Y."/>
            <person name="Tangrot J."/>
            <person name="Rosling A."/>
        </authorList>
    </citation>
    <scope>NUCLEOTIDE SEQUENCE</scope>
    <source>
        <strain evidence="1">28 12/20/2015</strain>
    </source>
</reference>